<dbReference type="EMBL" id="KM236246">
    <property type="protein sequence ID" value="AIW03618.1"/>
    <property type="molecule type" value="Genomic_DNA"/>
</dbReference>
<dbReference type="RefSeq" id="YP_009151783.1">
    <property type="nucleotide sequence ID" value="NC_027374.1"/>
</dbReference>
<evidence type="ECO:0000313" key="1">
    <source>
        <dbReference type="EMBL" id="AIW03618.1"/>
    </source>
</evidence>
<name>A0A0A0RVC5_9CAUD</name>
<protein>
    <submittedName>
        <fullName evidence="1">Uncharacterized protein</fullName>
    </submittedName>
</protein>
<dbReference type="Proteomes" id="UP000030207">
    <property type="component" value="Segment"/>
</dbReference>
<gene>
    <name evidence="1" type="ORF">CPT_Moonbeam220</name>
</gene>
<keyword evidence="2" id="KW-1185">Reference proteome</keyword>
<dbReference type="KEGG" id="vg:24608195"/>
<accession>A0A0A0RVC5</accession>
<proteinExistence type="predicted"/>
<sequence length="61" mass="6838">MEPYKIIEMLQKADVDPNIHSVLTLDYLTGIDSLDKGNQPTEEEWYAMGLVEGLIEGGNNK</sequence>
<dbReference type="OrthoDB" id="36657at10239"/>
<evidence type="ECO:0000313" key="2">
    <source>
        <dbReference type="Proteomes" id="UP000030207"/>
    </source>
</evidence>
<dbReference type="GeneID" id="24608195"/>
<organism evidence="1 2">
    <name type="scientific">Bacillus phage Moonbeam</name>
    <dbReference type="NCBI Taxonomy" id="1540091"/>
    <lineage>
        <taxon>Viruses</taxon>
        <taxon>Duplodnaviria</taxon>
        <taxon>Heunggongvirae</taxon>
        <taxon>Uroviricota</taxon>
        <taxon>Caudoviricetes</taxon>
        <taxon>Herelleviridae</taxon>
        <taxon>Bastillevirinae</taxon>
        <taxon>Moonbeamvirus</taxon>
        <taxon>Moonbeamvirus moonbeam</taxon>
    </lineage>
</organism>
<reference evidence="1 2" key="1">
    <citation type="submission" date="2014-07" db="EMBL/GenBank/DDBJ databases">
        <title>Complete Genome of Bacillus megaterium Myophage Moonbeam.</title>
        <authorList>
            <person name="Cadungog J.N."/>
            <person name="Khatemi B.E."/>
            <person name="Hernandez A.C."/>
            <person name="Everett G.F.K."/>
        </authorList>
    </citation>
    <scope>NUCLEOTIDE SEQUENCE [LARGE SCALE GENOMIC DNA]</scope>
</reference>